<dbReference type="AlphaFoldDB" id="A0AAE6BHM9"/>
<evidence type="ECO:0000256" key="7">
    <source>
        <dbReference type="ARBA" id="ARBA00022989"/>
    </source>
</evidence>
<dbReference type="GO" id="GO:0005886">
    <property type="term" value="C:plasma membrane"/>
    <property type="evidence" value="ECO:0007669"/>
    <property type="project" value="UniProtKB-SubCell"/>
</dbReference>
<protein>
    <recommendedName>
        <fullName evidence="9">Membrane fusion protein (MFP) family protein</fullName>
    </recommendedName>
</protein>
<proteinExistence type="inferred from homology"/>
<keyword evidence="4 9" id="KW-1003">Cell membrane</keyword>
<accession>A0AAE6BHM9</accession>
<dbReference type="PRINTS" id="PR01490">
    <property type="entry name" value="RTXTOXIND"/>
</dbReference>
<evidence type="ECO:0000256" key="4">
    <source>
        <dbReference type="ARBA" id="ARBA00022475"/>
    </source>
</evidence>
<dbReference type="InterPro" id="IPR010129">
    <property type="entry name" value="T1SS_HlyD"/>
</dbReference>
<evidence type="ECO:0000256" key="2">
    <source>
        <dbReference type="ARBA" id="ARBA00009477"/>
    </source>
</evidence>
<reference evidence="12 13" key="1">
    <citation type="submission" date="2019-04" db="EMBL/GenBank/DDBJ databases">
        <title>Complete genome sequence of Agrobacterium tumefaciens CFBP5877.</title>
        <authorList>
            <person name="Huang Y.-Y."/>
            <person name="Chiang H.-Y."/>
            <person name="Chou L."/>
            <person name="Lai E.-M."/>
            <person name="Kuo C.-H."/>
        </authorList>
    </citation>
    <scope>NUCLEOTIDE SEQUENCE [LARGE SCALE GENOMIC DNA]</scope>
    <source>
        <strain evidence="12 13">CFBP5877</strain>
    </source>
</reference>
<dbReference type="PANTHER" id="PTHR30386:SF17">
    <property type="entry name" value="ALKALINE PROTEASE SECRETION PROTEIN APRE"/>
    <property type="match status" value="1"/>
</dbReference>
<keyword evidence="10" id="KW-0175">Coiled coil</keyword>
<dbReference type="PANTHER" id="PTHR30386">
    <property type="entry name" value="MEMBRANE FUSION SUBUNIT OF EMRAB-TOLC MULTIDRUG EFFLUX PUMP"/>
    <property type="match status" value="1"/>
</dbReference>
<dbReference type="RefSeq" id="WP_080827595.1">
    <property type="nucleotide sequence ID" value="NZ_CP039889.1"/>
</dbReference>
<dbReference type="Gene3D" id="2.40.50.100">
    <property type="match status" value="1"/>
</dbReference>
<dbReference type="Pfam" id="PF25994">
    <property type="entry name" value="HH_AprE"/>
    <property type="match status" value="1"/>
</dbReference>
<feature type="transmembrane region" description="Helical" evidence="9">
    <location>
        <begin position="17"/>
        <end position="38"/>
    </location>
</feature>
<evidence type="ECO:0000256" key="5">
    <source>
        <dbReference type="ARBA" id="ARBA00022519"/>
    </source>
</evidence>
<keyword evidence="5 9" id="KW-0997">Cell inner membrane</keyword>
<organism evidence="12 13">
    <name type="scientific">Agrobacterium tumefaciens</name>
    <dbReference type="NCBI Taxonomy" id="358"/>
    <lineage>
        <taxon>Bacteria</taxon>
        <taxon>Pseudomonadati</taxon>
        <taxon>Pseudomonadota</taxon>
        <taxon>Alphaproteobacteria</taxon>
        <taxon>Hyphomicrobiales</taxon>
        <taxon>Rhizobiaceae</taxon>
        <taxon>Rhizobium/Agrobacterium group</taxon>
        <taxon>Agrobacterium</taxon>
        <taxon>Agrobacterium tumefaciens complex</taxon>
    </lineage>
</organism>
<feature type="coiled-coil region" evidence="10">
    <location>
        <begin position="214"/>
        <end position="291"/>
    </location>
</feature>
<dbReference type="GO" id="GO:0015031">
    <property type="term" value="P:protein transport"/>
    <property type="evidence" value="ECO:0007669"/>
    <property type="project" value="InterPro"/>
</dbReference>
<evidence type="ECO:0000256" key="10">
    <source>
        <dbReference type="SAM" id="Coils"/>
    </source>
</evidence>
<evidence type="ECO:0000256" key="8">
    <source>
        <dbReference type="ARBA" id="ARBA00023136"/>
    </source>
</evidence>
<keyword evidence="3 9" id="KW-0813">Transport</keyword>
<feature type="coiled-coil region" evidence="10">
    <location>
        <begin position="155"/>
        <end position="189"/>
    </location>
</feature>
<dbReference type="InterPro" id="IPR050739">
    <property type="entry name" value="MFP"/>
</dbReference>
<dbReference type="Pfam" id="PF26002">
    <property type="entry name" value="Beta-barrel_AprE"/>
    <property type="match status" value="1"/>
</dbReference>
<keyword evidence="7 9" id="KW-1133">Transmembrane helix</keyword>
<evidence type="ECO:0000256" key="1">
    <source>
        <dbReference type="ARBA" id="ARBA00004377"/>
    </source>
</evidence>
<dbReference type="InterPro" id="IPR058982">
    <property type="entry name" value="Beta-barrel_AprE"/>
</dbReference>
<dbReference type="Gene3D" id="2.40.30.170">
    <property type="match status" value="1"/>
</dbReference>
<evidence type="ECO:0000256" key="6">
    <source>
        <dbReference type="ARBA" id="ARBA00022692"/>
    </source>
</evidence>
<feature type="domain" description="Cyclic nucleotide-binding" evidence="11">
    <location>
        <begin position="226"/>
        <end position="278"/>
    </location>
</feature>
<evidence type="ECO:0000256" key="9">
    <source>
        <dbReference type="RuleBase" id="RU365093"/>
    </source>
</evidence>
<dbReference type="NCBIfam" id="TIGR01843">
    <property type="entry name" value="type_I_hlyD"/>
    <property type="match status" value="1"/>
</dbReference>
<dbReference type="PROSITE" id="PS50042">
    <property type="entry name" value="CNMP_BINDING_3"/>
    <property type="match status" value="1"/>
</dbReference>
<dbReference type="Proteomes" id="UP000298579">
    <property type="component" value="Chromosome linear"/>
</dbReference>
<keyword evidence="6 9" id="KW-0812">Transmembrane</keyword>
<evidence type="ECO:0000259" key="11">
    <source>
        <dbReference type="PROSITE" id="PS50042"/>
    </source>
</evidence>
<evidence type="ECO:0000256" key="3">
    <source>
        <dbReference type="ARBA" id="ARBA00022448"/>
    </source>
</evidence>
<gene>
    <name evidence="12" type="ORF">CFBP5877_24560</name>
</gene>
<evidence type="ECO:0000313" key="12">
    <source>
        <dbReference type="EMBL" id="QCL82215.1"/>
    </source>
</evidence>
<comment type="similarity">
    <text evidence="2 9">Belongs to the membrane fusion protein (MFP) (TC 8.A.1) family.</text>
</comment>
<sequence>MNPNTSKPSAASHSIRLYTIAGAGTIALMVLGVGGWAATANLSGAVVGAGTVVVDGNVKRIQHREGGIVGDIRVRNGAVVKAGDLLIRLDDTVTRAGLAMVTKQIDQLNARRMRLSAERENAPVITAPAISLGQKAEADSVEYIKAEVALFAARKQTLDGQKAQLRQRIDQILQENEGLVVRKNAKEEELSWIGQELVRVRSLADQQLIQFNRLAELERLRAQLDGERGQLMAEIARAATRVTETELQILQLDQDRLAEVLTELRDVDNKLAELTEQKVTAEDQLKRIDVRSPQDGIVHELAVHTIGGVIGAGETIMQVVPVHDRLVVEAHIQPADIDQMHVGQQAVLRFSAFNQRTTPEIAGQVGTVAADLAHNPQTGESWYTARIQIEPEELSKLGNLSLLAGMPVEAYIKTSERTALSYLVKPLADQINRAMRED</sequence>
<dbReference type="InterPro" id="IPR058781">
    <property type="entry name" value="HH_AprE-like"/>
</dbReference>
<name>A0AAE6BHM9_AGRTU</name>
<dbReference type="InterPro" id="IPR000595">
    <property type="entry name" value="cNMP-bd_dom"/>
</dbReference>
<comment type="subcellular location">
    <subcellularLocation>
        <location evidence="1 9">Cell inner membrane</location>
        <topology evidence="1 9">Single-pass membrane protein</topology>
    </subcellularLocation>
</comment>
<evidence type="ECO:0000313" key="13">
    <source>
        <dbReference type="Proteomes" id="UP000298579"/>
    </source>
</evidence>
<keyword evidence="8 9" id="KW-0472">Membrane</keyword>
<dbReference type="EMBL" id="CP039898">
    <property type="protein sequence ID" value="QCL82215.1"/>
    <property type="molecule type" value="Genomic_DNA"/>
</dbReference>